<feature type="region of interest" description="Disordered" evidence="1">
    <location>
        <begin position="263"/>
        <end position="287"/>
    </location>
</feature>
<evidence type="ECO:0000256" key="1">
    <source>
        <dbReference type="SAM" id="MobiDB-lite"/>
    </source>
</evidence>
<dbReference type="AlphaFoldDB" id="A0AAD7G2D4"/>
<feature type="compositionally biased region" description="Polar residues" evidence="1">
    <location>
        <begin position="119"/>
        <end position="129"/>
    </location>
</feature>
<protein>
    <submittedName>
        <fullName evidence="3">Uncharacterized protein</fullName>
    </submittedName>
</protein>
<evidence type="ECO:0000313" key="4">
    <source>
        <dbReference type="Proteomes" id="UP001221757"/>
    </source>
</evidence>
<reference evidence="3" key="1">
    <citation type="submission" date="2023-03" db="EMBL/GenBank/DDBJ databases">
        <title>Massive genome expansion in bonnet fungi (Mycena s.s.) driven by repeated elements and novel gene families across ecological guilds.</title>
        <authorList>
            <consortium name="Lawrence Berkeley National Laboratory"/>
            <person name="Harder C.B."/>
            <person name="Miyauchi S."/>
            <person name="Viragh M."/>
            <person name="Kuo A."/>
            <person name="Thoen E."/>
            <person name="Andreopoulos B."/>
            <person name="Lu D."/>
            <person name="Skrede I."/>
            <person name="Drula E."/>
            <person name="Henrissat B."/>
            <person name="Morin E."/>
            <person name="Kohler A."/>
            <person name="Barry K."/>
            <person name="LaButti K."/>
            <person name="Morin E."/>
            <person name="Salamov A."/>
            <person name="Lipzen A."/>
            <person name="Mereny Z."/>
            <person name="Hegedus B."/>
            <person name="Baldrian P."/>
            <person name="Stursova M."/>
            <person name="Weitz H."/>
            <person name="Taylor A."/>
            <person name="Grigoriev I.V."/>
            <person name="Nagy L.G."/>
            <person name="Martin F."/>
            <person name="Kauserud H."/>
        </authorList>
    </citation>
    <scope>NUCLEOTIDE SEQUENCE</scope>
    <source>
        <strain evidence="3">CBHHK067</strain>
    </source>
</reference>
<feature type="region of interest" description="Disordered" evidence="1">
    <location>
        <begin position="1"/>
        <end position="29"/>
    </location>
</feature>
<feature type="region of interest" description="Disordered" evidence="1">
    <location>
        <begin position="117"/>
        <end position="142"/>
    </location>
</feature>
<keyword evidence="2" id="KW-0812">Transmembrane</keyword>
<evidence type="ECO:0000256" key="2">
    <source>
        <dbReference type="SAM" id="Phobius"/>
    </source>
</evidence>
<sequence>MESATLSDSSPASQSDAASGSSCHGSHWSTEMPALTATRVGPVHPLYTLRTSLPDPSGQGEWNVSPELYGHRGRLRASRDRTIQNTPVYAHFHINYIIQEEGLRLRSALSLVKRPYGTSACSGVPPSQSRRAHPRGEPRHGHPVRLSELQSLAPVGHDVAIYINLLNPHIDQLDDLAHVAAWQARSEALANSLIEVDVGTDADPGSLTPTSSIFTTRLTPTTVSAFEATACWRKERSLSRSLPPIRYTHHVSVDMDLIMSDSSDEEDNLSDLDQQGPGTGDGASIDSPAPSFNDVCSTFSCAQSKWSRRRRRNIYFSYVFLASTPSPQARRYELQERVRILALYWAIAGQHSPVEVELLYVNHALAYHPRKAPPGRQCADTVSTVFEEEEAASLASKSKDFLMQQITELNIPSISRSPLTFAVEARLALLVAFGSRPAARLILSALHCQVNYSPLNGLRLWNTVWVRFTAFYYIFAILMRWLFLMRRRTRTGPGTNSRPGIGNLVDAVGGQRVSLYVFALFPCPMRMGAADLSNVTFGDIQNSFLTLLPPPSEKLEPYRANEPRTELKLLLPSHKGFDSIRIKLTTSTILALLQSPTGPTLSSSSPVETRPRDADFPDGNQNCAPGHKPSEYRFASVRRNAPAPGRLSLWLSKCVPGHKILARESTRIDVPAREEEHRFLTSESRIKLQINYIRLPFVHPDARSWIITMVRASTTGKATTVKKKPSKLGSNRIKTPITKAKPAKKKAAQGGLNQGGSDLPKNPLGPYFFILTSSANLPTIHPFEPKQIASPSTNSRMNVGVPDPRSGTLGNPDDIGMEVLNHGIAGTNTAHPFRFTTHYFAAGNGASNSWIIACEAPEIPLDPS</sequence>
<feature type="region of interest" description="Disordered" evidence="1">
    <location>
        <begin position="595"/>
        <end position="628"/>
    </location>
</feature>
<keyword evidence="4" id="KW-1185">Reference proteome</keyword>
<feature type="region of interest" description="Disordered" evidence="1">
    <location>
        <begin position="738"/>
        <end position="757"/>
    </location>
</feature>
<keyword evidence="2" id="KW-1133">Transmembrane helix</keyword>
<accession>A0AAD7G2D4</accession>
<feature type="compositionally biased region" description="Low complexity" evidence="1">
    <location>
        <begin position="595"/>
        <end position="606"/>
    </location>
</feature>
<keyword evidence="2" id="KW-0472">Membrane</keyword>
<dbReference type="EMBL" id="JARKIE010000272">
    <property type="protein sequence ID" value="KAJ7659365.1"/>
    <property type="molecule type" value="Genomic_DNA"/>
</dbReference>
<evidence type="ECO:0000313" key="3">
    <source>
        <dbReference type="EMBL" id="KAJ7659365.1"/>
    </source>
</evidence>
<comment type="caution">
    <text evidence="3">The sequence shown here is derived from an EMBL/GenBank/DDBJ whole genome shotgun (WGS) entry which is preliminary data.</text>
</comment>
<feature type="transmembrane region" description="Helical" evidence="2">
    <location>
        <begin position="464"/>
        <end position="483"/>
    </location>
</feature>
<gene>
    <name evidence="3" type="ORF">B0H17DRAFT_1145380</name>
</gene>
<feature type="compositionally biased region" description="Low complexity" evidence="1">
    <location>
        <begin position="1"/>
        <end position="22"/>
    </location>
</feature>
<proteinExistence type="predicted"/>
<dbReference type="Proteomes" id="UP001221757">
    <property type="component" value="Unassembled WGS sequence"/>
</dbReference>
<name>A0AAD7G2D4_MYCRO</name>
<organism evidence="3 4">
    <name type="scientific">Mycena rosella</name>
    <name type="common">Pink bonnet</name>
    <name type="synonym">Agaricus rosellus</name>
    <dbReference type="NCBI Taxonomy" id="1033263"/>
    <lineage>
        <taxon>Eukaryota</taxon>
        <taxon>Fungi</taxon>
        <taxon>Dikarya</taxon>
        <taxon>Basidiomycota</taxon>
        <taxon>Agaricomycotina</taxon>
        <taxon>Agaricomycetes</taxon>
        <taxon>Agaricomycetidae</taxon>
        <taxon>Agaricales</taxon>
        <taxon>Marasmiineae</taxon>
        <taxon>Mycenaceae</taxon>
        <taxon>Mycena</taxon>
    </lineage>
</organism>